<evidence type="ECO:0000259" key="1">
    <source>
        <dbReference type="Pfam" id="PF05649"/>
    </source>
</evidence>
<dbReference type="SUPFAM" id="SSF55486">
    <property type="entry name" value="Metalloproteases ('zincins'), catalytic domain"/>
    <property type="match status" value="1"/>
</dbReference>
<dbReference type="RefSeq" id="WP_369711865.1">
    <property type="nucleotide sequence ID" value="NZ_CP165644.1"/>
</dbReference>
<dbReference type="InterPro" id="IPR000718">
    <property type="entry name" value="Peptidase_M13"/>
</dbReference>
<dbReference type="InterPro" id="IPR024079">
    <property type="entry name" value="MetalloPept_cat_dom_sf"/>
</dbReference>
<feature type="domain" description="Peptidase M13 N-terminal" evidence="1">
    <location>
        <begin position="3"/>
        <end position="51"/>
    </location>
</feature>
<dbReference type="GO" id="GO:0004222">
    <property type="term" value="F:metalloendopeptidase activity"/>
    <property type="evidence" value="ECO:0007669"/>
    <property type="project" value="InterPro"/>
</dbReference>
<sequence>MRPQDDFYKYVNNKWDKSTVIPRAKSSWGSFVEVTEKNHDFLKNLIKELEEKM</sequence>
<dbReference type="EMBL" id="CP165644">
    <property type="protein sequence ID" value="XDU67734.1"/>
    <property type="molecule type" value="Genomic_DNA"/>
</dbReference>
<dbReference type="PROSITE" id="PS51885">
    <property type="entry name" value="NEPRILYSIN"/>
    <property type="match status" value="1"/>
</dbReference>
<proteinExistence type="predicted"/>
<dbReference type="Gene3D" id="3.40.390.10">
    <property type="entry name" value="Collagenase (Catalytic Domain)"/>
    <property type="match status" value="1"/>
</dbReference>
<dbReference type="InterPro" id="IPR042089">
    <property type="entry name" value="Peptidase_M13_dom_2"/>
</dbReference>
<accession>A0AB39VK93</accession>
<dbReference type="Pfam" id="PF05649">
    <property type="entry name" value="Peptidase_M13_N"/>
    <property type="match status" value="1"/>
</dbReference>
<dbReference type="GO" id="GO:0006508">
    <property type="term" value="P:proteolysis"/>
    <property type="evidence" value="ECO:0007669"/>
    <property type="project" value="InterPro"/>
</dbReference>
<dbReference type="KEGG" id="lrug:AB8B22_04800"/>
<evidence type="ECO:0000313" key="2">
    <source>
        <dbReference type="EMBL" id="XDU67734.1"/>
    </source>
</evidence>
<gene>
    <name evidence="2" type="ORF">AB8B22_04800</name>
</gene>
<reference evidence="2" key="1">
    <citation type="submission" date="2024-07" db="EMBL/GenBank/DDBJ databases">
        <authorList>
            <person name="Li X.-J."/>
            <person name="Wang X."/>
        </authorList>
    </citation>
    <scope>NUCLEOTIDE SEQUENCE</scope>
    <source>
        <strain evidence="2">HSP-334</strain>
    </source>
</reference>
<dbReference type="InterPro" id="IPR008753">
    <property type="entry name" value="Peptidase_M13_N"/>
</dbReference>
<dbReference type="AlphaFoldDB" id="A0AB39VK93"/>
<organism evidence="2">
    <name type="scientific">Leptotrichia rugosa</name>
    <dbReference type="NCBI Taxonomy" id="3239302"/>
    <lineage>
        <taxon>Bacteria</taxon>
        <taxon>Fusobacteriati</taxon>
        <taxon>Fusobacteriota</taxon>
        <taxon>Fusobacteriia</taxon>
        <taxon>Fusobacteriales</taxon>
        <taxon>Leptotrichiaceae</taxon>
        <taxon>Leptotrichia</taxon>
    </lineage>
</organism>
<protein>
    <recommendedName>
        <fullName evidence="1">Peptidase M13 N-terminal domain-containing protein</fullName>
    </recommendedName>
</protein>
<name>A0AB39VK93_9FUSO</name>
<dbReference type="Gene3D" id="1.10.1380.10">
    <property type="entry name" value="Neutral endopeptidase , domain2"/>
    <property type="match status" value="1"/>
</dbReference>